<dbReference type="AlphaFoldDB" id="A0AAE2BZH9"/>
<dbReference type="InterPro" id="IPR046848">
    <property type="entry name" value="E_motif"/>
</dbReference>
<name>A0AAE2BZH9_9LAMI</name>
<dbReference type="InterPro" id="IPR001128">
    <property type="entry name" value="Cyt_P450"/>
</dbReference>
<reference evidence="8" key="2">
    <citation type="journal article" date="2024" name="Plant">
        <title>Genomic evolution and insights into agronomic trait innovations of Sesamum species.</title>
        <authorList>
            <person name="Miao H."/>
            <person name="Wang L."/>
            <person name="Qu L."/>
            <person name="Liu H."/>
            <person name="Sun Y."/>
            <person name="Le M."/>
            <person name="Wang Q."/>
            <person name="Wei S."/>
            <person name="Zheng Y."/>
            <person name="Lin W."/>
            <person name="Duan Y."/>
            <person name="Cao H."/>
            <person name="Xiong S."/>
            <person name="Wang X."/>
            <person name="Wei L."/>
            <person name="Li C."/>
            <person name="Ma Q."/>
            <person name="Ju M."/>
            <person name="Zhao R."/>
            <person name="Li G."/>
            <person name="Mu C."/>
            <person name="Tian Q."/>
            <person name="Mei H."/>
            <person name="Zhang T."/>
            <person name="Gao T."/>
            <person name="Zhang H."/>
        </authorList>
    </citation>
    <scope>NUCLEOTIDE SEQUENCE</scope>
    <source>
        <strain evidence="8">K16</strain>
    </source>
</reference>
<dbReference type="CDD" id="cd11064">
    <property type="entry name" value="CYP86A"/>
    <property type="match status" value="1"/>
</dbReference>
<keyword evidence="7" id="KW-0812">Transmembrane</keyword>
<sequence>MIESQRLHLKNTIASLIHNCKNIRELNQIHSHVIVSPYLSPNDRSFLISRLFFYLCTVSESPVSLHHAKKIFNVIPNPSLFVYNAMIRANATKIKDPRSCQSLFLYKEMLGCGLVPDCITFPFVLKECSKRVDWFTGRSIHVHALKFGYEDDVYVQNALISLYSECGILDDARRVFDGMSNRDVVSWNSMIVGCLRGGELDEALALFRETKERKNIITWNSVITGLVQGGRAKEALDIFHEMQISADEEDTVCPDKVTVASALSACAALGAIDQGKWVHSYLERSGMECDMVIRTALVDMYGKCGCLERAYEVFKGMPNKDVLAWTAMISVLALHGYGDEAFELFKEMEAAGVRPNAVTFVGLLSACAHSGLVEKGRWCFHMMRHVHCIEPQVQHYACMIDILGRAGLFIEAKELIRTMPMKPDVFVWGALLGACQLHGNVKLGEKVARYLIDLEPDNHAFYIILCDLYAKSGRFDDQKRVRSLMKEQDIRKSVPGSSMIEVDGVVYEFSVKGSPEMLMEALQSVLMLLSNEMKIERNIGSILSHNHLRYWSDNANAANHAPKFKNMELKPGNCVKMANIVFVLAIVFLLMICLATRSYLLTLLGLPLYLVVGFVVSSLVNYVRELRSDAHRPPVAGPMMNQLVHFNRLFDYHVTLARRYHTYRLITESYCEVYTTDPLNVEYILKANFPNYGKGEKNCDLMKDLFGDGIFAVDGTKWRHQRKLASYEFSAKVLRDFSSSVFRSNAAKLALKVNSEALAGREVDLQDMLMKSAMDTMFKVGFGVDLDTLSGSDETSNRFIKAFDDSNVIVYWRYVDVFWKVKRFLNIGLERNLKDNIKVIDNFVYMLIHHKRERMRNEQGTTKEDILSRFLIESEKDKENMSDKYLRDIILNFLIAGKDTSANTLAWFFYMLCKHPLIQEKVATEVKLATEVKDQISVDEFVVNLTEAALDRMQYLHATLTETLRLYPPVPLDGKCSNEDDILPDGHKIKKVDGITYMPYAMGRMAYIWGDDAEVFFPERWLKNGAFQAESPFKFTAFQAGPRICLGKEFAYTQMKIMAATLLFFFSFKLVDEATEATYRTMFTLHMDKGLHLFTSLSPGLMADNSGRWTRSDISTKTRISDVSTKT</sequence>
<keyword evidence="3" id="KW-0677">Repeat</keyword>
<dbReference type="PANTHER" id="PTHR47926:SF401">
    <property type="entry name" value="PENTATRICOPEPTIDE REPEAT-CONTAINING PROTEIN"/>
    <property type="match status" value="1"/>
</dbReference>
<keyword evidence="5" id="KW-0349">Heme</keyword>
<dbReference type="InterPro" id="IPR011990">
    <property type="entry name" value="TPR-like_helical_dom_sf"/>
</dbReference>
<dbReference type="GO" id="GO:0003729">
    <property type="term" value="F:mRNA binding"/>
    <property type="evidence" value="ECO:0007669"/>
    <property type="project" value="UniProtKB-ARBA"/>
</dbReference>
<accession>A0AAE2BZH9</accession>
<evidence type="ECO:0000256" key="7">
    <source>
        <dbReference type="SAM" id="Phobius"/>
    </source>
</evidence>
<evidence type="ECO:0000256" key="5">
    <source>
        <dbReference type="PIRSR" id="PIRSR602401-1"/>
    </source>
</evidence>
<gene>
    <name evidence="8" type="ORF">Sango_0723500</name>
</gene>
<dbReference type="Gene3D" id="1.25.40.10">
    <property type="entry name" value="Tetratricopeptide repeat domain"/>
    <property type="match status" value="3"/>
</dbReference>
<organism evidence="8 9">
    <name type="scientific">Sesamum angolense</name>
    <dbReference type="NCBI Taxonomy" id="2727404"/>
    <lineage>
        <taxon>Eukaryota</taxon>
        <taxon>Viridiplantae</taxon>
        <taxon>Streptophyta</taxon>
        <taxon>Embryophyta</taxon>
        <taxon>Tracheophyta</taxon>
        <taxon>Spermatophyta</taxon>
        <taxon>Magnoliopsida</taxon>
        <taxon>eudicotyledons</taxon>
        <taxon>Gunneridae</taxon>
        <taxon>Pentapetalae</taxon>
        <taxon>asterids</taxon>
        <taxon>lamiids</taxon>
        <taxon>Lamiales</taxon>
        <taxon>Pedaliaceae</taxon>
        <taxon>Sesamum</taxon>
    </lineage>
</organism>
<dbReference type="SUPFAM" id="SSF48264">
    <property type="entry name" value="Cytochrome P450"/>
    <property type="match status" value="1"/>
</dbReference>
<feature type="repeat" description="PPR" evidence="6">
    <location>
        <begin position="152"/>
        <end position="182"/>
    </location>
</feature>
<feature type="transmembrane region" description="Helical" evidence="7">
    <location>
        <begin position="577"/>
        <end position="600"/>
    </location>
</feature>
<dbReference type="Pfam" id="PF13041">
    <property type="entry name" value="PPR_2"/>
    <property type="match status" value="1"/>
</dbReference>
<dbReference type="EMBL" id="JACGWL010000004">
    <property type="protein sequence ID" value="KAK4403549.1"/>
    <property type="molecule type" value="Genomic_DNA"/>
</dbReference>
<keyword evidence="9" id="KW-1185">Reference proteome</keyword>
<keyword evidence="7" id="KW-1133">Transmembrane helix</keyword>
<dbReference type="FunFam" id="1.25.40.10:FF:000348">
    <property type="entry name" value="Pentatricopeptide repeat-containing protein chloroplastic"/>
    <property type="match status" value="1"/>
</dbReference>
<feature type="repeat" description="PPR" evidence="6">
    <location>
        <begin position="321"/>
        <end position="355"/>
    </location>
</feature>
<evidence type="ECO:0000256" key="3">
    <source>
        <dbReference type="ARBA" id="ARBA00022737"/>
    </source>
</evidence>
<evidence type="ECO:0000313" key="8">
    <source>
        <dbReference type="EMBL" id="KAK4403549.1"/>
    </source>
</evidence>
<dbReference type="InterPro" id="IPR002401">
    <property type="entry name" value="Cyt_P450_E_grp-I"/>
</dbReference>
<feature type="binding site" description="axial binding residue" evidence="5">
    <location>
        <position position="1045"/>
    </location>
    <ligand>
        <name>heme</name>
        <dbReference type="ChEBI" id="CHEBI:30413"/>
    </ligand>
    <ligandPart>
        <name>Fe</name>
        <dbReference type="ChEBI" id="CHEBI:18248"/>
    </ligandPart>
</feature>
<dbReference type="GO" id="GO:0016705">
    <property type="term" value="F:oxidoreductase activity, acting on paired donors, with incorporation or reduction of molecular oxygen"/>
    <property type="evidence" value="ECO:0007669"/>
    <property type="project" value="InterPro"/>
</dbReference>
<dbReference type="GO" id="GO:0016020">
    <property type="term" value="C:membrane"/>
    <property type="evidence" value="ECO:0007669"/>
    <property type="project" value="UniProtKB-SubCell"/>
</dbReference>
<dbReference type="InterPro" id="IPR002885">
    <property type="entry name" value="PPR_rpt"/>
</dbReference>
<dbReference type="InterPro" id="IPR046960">
    <property type="entry name" value="PPR_At4g14850-like_plant"/>
</dbReference>
<keyword evidence="4" id="KW-0560">Oxidoreductase</keyword>
<dbReference type="Pfam" id="PF01535">
    <property type="entry name" value="PPR"/>
    <property type="match status" value="4"/>
</dbReference>
<comment type="similarity">
    <text evidence="2">Belongs to the PPR family. PCMP-H subfamily.</text>
</comment>
<dbReference type="FunFam" id="1.25.40.10:FF:000690">
    <property type="entry name" value="Pentatricopeptide repeat-containing protein"/>
    <property type="match status" value="1"/>
</dbReference>
<feature type="repeat" description="PPR" evidence="6">
    <location>
        <begin position="215"/>
        <end position="245"/>
    </location>
</feature>
<evidence type="ECO:0000256" key="6">
    <source>
        <dbReference type="PROSITE-ProRule" id="PRU00708"/>
    </source>
</evidence>
<evidence type="ECO:0000256" key="2">
    <source>
        <dbReference type="ARBA" id="ARBA00006643"/>
    </source>
</evidence>
<keyword evidence="5" id="KW-0479">Metal-binding</keyword>
<keyword evidence="5" id="KW-0408">Iron</keyword>
<dbReference type="NCBIfam" id="TIGR00756">
    <property type="entry name" value="PPR"/>
    <property type="match status" value="3"/>
</dbReference>
<dbReference type="Gene3D" id="1.10.630.10">
    <property type="entry name" value="Cytochrome P450"/>
    <property type="match status" value="1"/>
</dbReference>
<dbReference type="PRINTS" id="PR00463">
    <property type="entry name" value="EP450I"/>
</dbReference>
<keyword evidence="7" id="KW-0472">Membrane</keyword>
<dbReference type="Pfam" id="PF20431">
    <property type="entry name" value="E_motif"/>
    <property type="match status" value="1"/>
</dbReference>
<dbReference type="PRINTS" id="PR00385">
    <property type="entry name" value="P450"/>
</dbReference>
<dbReference type="GO" id="GO:0020037">
    <property type="term" value="F:heme binding"/>
    <property type="evidence" value="ECO:0007669"/>
    <property type="project" value="InterPro"/>
</dbReference>
<feature type="repeat" description="PPR" evidence="6">
    <location>
        <begin position="183"/>
        <end position="213"/>
    </location>
</feature>
<dbReference type="Proteomes" id="UP001289374">
    <property type="component" value="Unassembled WGS sequence"/>
</dbReference>
<dbReference type="PANTHER" id="PTHR47926">
    <property type="entry name" value="PENTATRICOPEPTIDE REPEAT-CONTAINING PROTEIN"/>
    <property type="match status" value="1"/>
</dbReference>
<dbReference type="GO" id="GO:0004497">
    <property type="term" value="F:monooxygenase activity"/>
    <property type="evidence" value="ECO:0007669"/>
    <property type="project" value="InterPro"/>
</dbReference>
<comment type="cofactor">
    <cofactor evidence="5">
        <name>heme</name>
        <dbReference type="ChEBI" id="CHEBI:30413"/>
    </cofactor>
</comment>
<evidence type="ECO:0000256" key="4">
    <source>
        <dbReference type="ARBA" id="ARBA00023002"/>
    </source>
</evidence>
<dbReference type="InterPro" id="IPR036396">
    <property type="entry name" value="Cyt_P450_sf"/>
</dbReference>
<dbReference type="PROSITE" id="PS51375">
    <property type="entry name" value="PPR"/>
    <property type="match status" value="4"/>
</dbReference>
<comment type="subcellular location">
    <subcellularLocation>
        <location evidence="1">Membrane</location>
        <topology evidence="1">Single-pass membrane protein</topology>
    </subcellularLocation>
</comment>
<evidence type="ECO:0000256" key="1">
    <source>
        <dbReference type="ARBA" id="ARBA00004167"/>
    </source>
</evidence>
<proteinExistence type="inferred from homology"/>
<protein>
    <submittedName>
        <fullName evidence="8">Cytochrome</fullName>
    </submittedName>
</protein>
<comment type="caution">
    <text evidence="8">The sequence shown here is derived from an EMBL/GenBank/DDBJ whole genome shotgun (WGS) entry which is preliminary data.</text>
</comment>
<reference evidence="8" key="1">
    <citation type="submission" date="2020-06" db="EMBL/GenBank/DDBJ databases">
        <authorList>
            <person name="Li T."/>
            <person name="Hu X."/>
            <person name="Zhang T."/>
            <person name="Song X."/>
            <person name="Zhang H."/>
            <person name="Dai N."/>
            <person name="Sheng W."/>
            <person name="Hou X."/>
            <person name="Wei L."/>
        </authorList>
    </citation>
    <scope>NUCLEOTIDE SEQUENCE</scope>
    <source>
        <strain evidence="8">K16</strain>
        <tissue evidence="8">Leaf</tissue>
    </source>
</reference>
<dbReference type="GO" id="GO:0005506">
    <property type="term" value="F:iron ion binding"/>
    <property type="evidence" value="ECO:0007669"/>
    <property type="project" value="InterPro"/>
</dbReference>
<evidence type="ECO:0000313" key="9">
    <source>
        <dbReference type="Proteomes" id="UP001289374"/>
    </source>
</evidence>
<dbReference type="Pfam" id="PF00067">
    <property type="entry name" value="p450"/>
    <property type="match status" value="1"/>
</dbReference>
<feature type="transmembrane region" description="Helical" evidence="7">
    <location>
        <begin position="606"/>
        <end position="623"/>
    </location>
</feature>
<dbReference type="GO" id="GO:0009451">
    <property type="term" value="P:RNA modification"/>
    <property type="evidence" value="ECO:0007669"/>
    <property type="project" value="InterPro"/>
</dbReference>